<dbReference type="EMBL" id="JBHSPA010000065">
    <property type="protein sequence ID" value="MFC5831572.1"/>
    <property type="molecule type" value="Genomic_DNA"/>
</dbReference>
<name>A0ABW1D0L9_9ACTN</name>
<organism evidence="2 3">
    <name type="scientific">Nonomuraea insulae</name>
    <dbReference type="NCBI Taxonomy" id="1616787"/>
    <lineage>
        <taxon>Bacteria</taxon>
        <taxon>Bacillati</taxon>
        <taxon>Actinomycetota</taxon>
        <taxon>Actinomycetes</taxon>
        <taxon>Streptosporangiales</taxon>
        <taxon>Streptosporangiaceae</taxon>
        <taxon>Nonomuraea</taxon>
    </lineage>
</organism>
<dbReference type="InterPro" id="IPR038153">
    <property type="entry name" value="EvaA-like_sf"/>
</dbReference>
<evidence type="ECO:0000313" key="3">
    <source>
        <dbReference type="Proteomes" id="UP001596058"/>
    </source>
</evidence>
<proteinExistence type="predicted"/>
<protein>
    <submittedName>
        <fullName evidence="2">NDP-hexose 2,3-dehydratase family protein</fullName>
    </submittedName>
</protein>
<feature type="domain" description="dTDP-4-dehydro-6-deoxy-alpha-D-glucopyranose 2,3-dehydratase" evidence="1">
    <location>
        <begin position="28"/>
        <end position="230"/>
    </location>
</feature>
<dbReference type="Proteomes" id="UP001596058">
    <property type="component" value="Unassembled WGS sequence"/>
</dbReference>
<sequence>MPVRTRTPLHERLLASAFGAGGRFATAAEFQDWLARAASRTSMETRRVPLAGLTGWRADERTGDLRHHSGRFFRVHGLDVRLPQQVVPSWSQPIIDQPEIGVLGILVKEIDGTLHCLMQAKREPGNHNGVQLSPTVQATRSNYTRVHQGRAVPYLEHFRDAAGPGVIADIRQSEQGAWFYRKRNRNMVVEAAGDVEAAEGFCWLTLGQVHRLMAVPDLVNMDARTVLACLPLAGPGLARSRPPGGFLDTLARSYDPAAGSHHPTGEILRWITEMRTSTDLHTRPRPLGDLPGWRHADGAITHDSGRFFGVIGVSVRAQGREVAAWDQPMIEPVGTGVVAFLVRRIDGVLHVLMHARAEPGYADVIELAPTVQCVPGNYDLLPDAARPPFLGLVLAARPPEVRYDTILSEEGGRFHRARNRYLVVETTEDLSHPEYRWVAQHQIAELLRHSFYVNVQARSLYVCLTSLVTAPHAEP</sequence>
<comment type="caution">
    <text evidence="2">The sequence shown here is derived from an EMBL/GenBank/DDBJ whole genome shotgun (WGS) entry which is preliminary data.</text>
</comment>
<evidence type="ECO:0000313" key="2">
    <source>
        <dbReference type="EMBL" id="MFC5831572.1"/>
    </source>
</evidence>
<dbReference type="Gene3D" id="3.90.79.40">
    <property type="entry name" value="EvaA sugar 2,3-dehydratase subunit"/>
    <property type="match status" value="2"/>
</dbReference>
<gene>
    <name evidence="2" type="ORF">ACFPZ3_47655</name>
</gene>
<dbReference type="RefSeq" id="WP_379521041.1">
    <property type="nucleotide sequence ID" value="NZ_JBHSPA010000065.1"/>
</dbReference>
<dbReference type="Pfam" id="PF03559">
    <property type="entry name" value="Hexose_dehydrat"/>
    <property type="match status" value="2"/>
</dbReference>
<keyword evidence="3" id="KW-1185">Reference proteome</keyword>
<dbReference type="InterPro" id="IPR005212">
    <property type="entry name" value="EvaA-like"/>
</dbReference>
<evidence type="ECO:0000259" key="1">
    <source>
        <dbReference type="Pfam" id="PF03559"/>
    </source>
</evidence>
<accession>A0ABW1D0L9</accession>
<reference evidence="3" key="1">
    <citation type="journal article" date="2019" name="Int. J. Syst. Evol. Microbiol.">
        <title>The Global Catalogue of Microorganisms (GCM) 10K type strain sequencing project: providing services to taxonomists for standard genome sequencing and annotation.</title>
        <authorList>
            <consortium name="The Broad Institute Genomics Platform"/>
            <consortium name="The Broad Institute Genome Sequencing Center for Infectious Disease"/>
            <person name="Wu L."/>
            <person name="Ma J."/>
        </authorList>
    </citation>
    <scope>NUCLEOTIDE SEQUENCE [LARGE SCALE GENOMIC DNA]</scope>
    <source>
        <strain evidence="3">CCUG 53903</strain>
    </source>
</reference>
<feature type="domain" description="dTDP-4-dehydro-6-deoxy-alpha-D-glucopyranose 2,3-dehydratase" evidence="1">
    <location>
        <begin position="265"/>
        <end position="464"/>
    </location>
</feature>